<dbReference type="AlphaFoldDB" id="A0A3E4PKX0"/>
<dbReference type="EMBL" id="BQNL01000001">
    <property type="protein sequence ID" value="GKH14290.1"/>
    <property type="molecule type" value="Genomic_DNA"/>
</dbReference>
<gene>
    <name evidence="1" type="ORF">CE91St12_25000</name>
    <name evidence="3" type="ORF">DXC91_19335</name>
    <name evidence="2" type="ORF">GAP55_13730</name>
</gene>
<dbReference type="EMBL" id="WCTR01000009">
    <property type="protein sequence ID" value="KAB4211583.1"/>
    <property type="molecule type" value="Genomic_DNA"/>
</dbReference>
<organism evidence="3 4">
    <name type="scientific">Bacteroides uniformis</name>
    <dbReference type="NCBI Taxonomy" id="820"/>
    <lineage>
        <taxon>Bacteria</taxon>
        <taxon>Pseudomonadati</taxon>
        <taxon>Bacteroidota</taxon>
        <taxon>Bacteroidia</taxon>
        <taxon>Bacteroidales</taxon>
        <taxon>Bacteroidaceae</taxon>
        <taxon>Bacteroides</taxon>
    </lineage>
</organism>
<dbReference type="Gene3D" id="3.40.630.30">
    <property type="match status" value="1"/>
</dbReference>
<name>A0A3E4PKX0_BACUN</name>
<dbReference type="GeneID" id="29793223"/>
<evidence type="ECO:0000313" key="4">
    <source>
        <dbReference type="Proteomes" id="UP000260874"/>
    </source>
</evidence>
<dbReference type="InterPro" id="IPR016181">
    <property type="entry name" value="Acyl_CoA_acyltransferase"/>
</dbReference>
<evidence type="ECO:0000313" key="2">
    <source>
        <dbReference type="EMBL" id="KAB4211583.1"/>
    </source>
</evidence>
<dbReference type="Proteomes" id="UP000260874">
    <property type="component" value="Unassembled WGS sequence"/>
</dbReference>
<dbReference type="Proteomes" id="UP000466952">
    <property type="component" value="Unassembled WGS sequence"/>
</dbReference>
<evidence type="ECO:0000313" key="1">
    <source>
        <dbReference type="EMBL" id="GKH14290.1"/>
    </source>
</evidence>
<reference evidence="1" key="3">
    <citation type="submission" date="2022-01" db="EMBL/GenBank/DDBJ databases">
        <title>Novel bile acid biosynthetic pathways are enriched in the microbiome of centenarians.</title>
        <authorList>
            <person name="Sato Y."/>
            <person name="Atarashi K."/>
            <person name="Plichta R.D."/>
            <person name="Arai Y."/>
            <person name="Sasajima S."/>
            <person name="Kearney M.S."/>
            <person name="Suda W."/>
            <person name="Takeshita K."/>
            <person name="Sasaki T."/>
            <person name="Okamoto S."/>
            <person name="Skelly N.A."/>
            <person name="Okamura Y."/>
            <person name="Vlamakis H."/>
            <person name="Li Y."/>
            <person name="Tanoue T."/>
            <person name="Takei H."/>
            <person name="Nittono H."/>
            <person name="Narushima S."/>
            <person name="Irie J."/>
            <person name="Itoh H."/>
            <person name="Moriya K."/>
            <person name="Sugiura Y."/>
            <person name="Suematsu M."/>
            <person name="Moritoki N."/>
            <person name="Shibata S."/>
            <person name="Littman R.D."/>
            <person name="Fischbach A.M."/>
            <person name="Uwamino Y."/>
            <person name="Inoue T."/>
            <person name="Honda A."/>
            <person name="Hattori M."/>
            <person name="Murai T."/>
            <person name="Xavier J.R."/>
            <person name="Hirose N."/>
            <person name="Honda K."/>
        </authorList>
    </citation>
    <scope>NUCLEOTIDE SEQUENCE</scope>
    <source>
        <strain evidence="1">CE91-St12</strain>
    </source>
</reference>
<reference evidence="2 5" key="2">
    <citation type="journal article" date="2019" name="Nat. Med.">
        <title>A library of human gut bacterial isolates paired with longitudinal multiomics data enables mechanistic microbiome research.</title>
        <authorList>
            <person name="Poyet M."/>
            <person name="Groussin M."/>
            <person name="Gibbons S.M."/>
            <person name="Avila-Pacheco J."/>
            <person name="Jiang X."/>
            <person name="Kearney S.M."/>
            <person name="Perrotta A.R."/>
            <person name="Berdy B."/>
            <person name="Zhao S."/>
            <person name="Lieberman T.D."/>
            <person name="Swanson P.K."/>
            <person name="Smith M."/>
            <person name="Roesemann S."/>
            <person name="Alexander J.E."/>
            <person name="Rich S.A."/>
            <person name="Livny J."/>
            <person name="Vlamakis H."/>
            <person name="Clish C."/>
            <person name="Bullock K."/>
            <person name="Deik A."/>
            <person name="Scott J."/>
            <person name="Pierce K.A."/>
            <person name="Xavier R.J."/>
            <person name="Alm E.J."/>
        </authorList>
    </citation>
    <scope>NUCLEOTIDE SEQUENCE [LARGE SCALE GENOMIC DNA]</scope>
    <source>
        <strain evidence="2 5">BIOML-A11</strain>
    </source>
</reference>
<comment type="caution">
    <text evidence="3">The sequence shown here is derived from an EMBL/GenBank/DDBJ whole genome shotgun (WGS) entry which is preliminary data.</text>
</comment>
<protein>
    <recommendedName>
        <fullName evidence="6">GNAT family N-acetyltransferase</fullName>
    </recommendedName>
</protein>
<dbReference type="Proteomes" id="UP001055048">
    <property type="component" value="Unassembled WGS sequence"/>
</dbReference>
<evidence type="ECO:0000313" key="3">
    <source>
        <dbReference type="EMBL" id="RGK80548.1"/>
    </source>
</evidence>
<dbReference type="SUPFAM" id="SSF55729">
    <property type="entry name" value="Acyl-CoA N-acyltransferases (Nat)"/>
    <property type="match status" value="1"/>
</dbReference>
<proteinExistence type="predicted"/>
<sequence>MNLEVIKHRDILFRDLLRAIAMKSVGWSYSLESQVRWIVDNMHDEDEHVFLKDGDKDMAYMTLSPVTGMLNGSLASFLGVGCVCSAKPGMGGGGMLMLNVNELIKERKTLGLLFCKNELVKFYSKYGWQLIPKQALILEPGHDSINTMLFNCHVDGVLEYKDKLF</sequence>
<reference evidence="3 4" key="1">
    <citation type="submission" date="2018-08" db="EMBL/GenBank/DDBJ databases">
        <title>A genome reference for cultivated species of the human gut microbiota.</title>
        <authorList>
            <person name="Zou Y."/>
            <person name="Xue W."/>
            <person name="Luo G."/>
        </authorList>
    </citation>
    <scope>NUCLEOTIDE SEQUENCE [LARGE SCALE GENOMIC DNA]</scope>
    <source>
        <strain evidence="3 4">TF09-22</strain>
    </source>
</reference>
<accession>A0A3E4PKX0</accession>
<dbReference type="EMBL" id="QSRB01000024">
    <property type="protein sequence ID" value="RGK80548.1"/>
    <property type="molecule type" value="Genomic_DNA"/>
</dbReference>
<dbReference type="RefSeq" id="WP_005836363.1">
    <property type="nucleotide sequence ID" value="NZ_BQNL01000001.1"/>
</dbReference>
<evidence type="ECO:0000313" key="5">
    <source>
        <dbReference type="Proteomes" id="UP000466952"/>
    </source>
</evidence>
<evidence type="ECO:0008006" key="6">
    <source>
        <dbReference type="Google" id="ProtNLM"/>
    </source>
</evidence>